<protein>
    <submittedName>
        <fullName evidence="2">Pyridine nucleotide-disulfide oxidoreductase</fullName>
    </submittedName>
</protein>
<dbReference type="GO" id="GO:0070224">
    <property type="term" value="F:sulfide:quinone oxidoreductase activity"/>
    <property type="evidence" value="ECO:0007669"/>
    <property type="project" value="TreeGrafter"/>
</dbReference>
<dbReference type="GO" id="GO:0071949">
    <property type="term" value="F:FAD binding"/>
    <property type="evidence" value="ECO:0007669"/>
    <property type="project" value="TreeGrafter"/>
</dbReference>
<dbReference type="Proteomes" id="UP000178953">
    <property type="component" value="Unassembled WGS sequence"/>
</dbReference>
<proteinExistence type="predicted"/>
<dbReference type="SUPFAM" id="SSF51905">
    <property type="entry name" value="FAD/NAD(P)-binding domain"/>
    <property type="match status" value="1"/>
</dbReference>
<dbReference type="PRINTS" id="PR00411">
    <property type="entry name" value="PNDRDTASEI"/>
</dbReference>
<reference evidence="2 3" key="1">
    <citation type="submission" date="2016-09" db="EMBL/GenBank/DDBJ databases">
        <title>genome sequence of Mycobacterium sp. 739 SCH.</title>
        <authorList>
            <person name="Greninger A.L."/>
            <person name="Qin X."/>
            <person name="Jerome K."/>
            <person name="Vora S."/>
            <person name="Quinn K."/>
        </authorList>
    </citation>
    <scope>NUCLEOTIDE SEQUENCE [LARGE SCALE GENOMIC DNA]</scope>
    <source>
        <strain evidence="2 3">SCH</strain>
    </source>
</reference>
<evidence type="ECO:0000313" key="2">
    <source>
        <dbReference type="EMBL" id="OFJ55294.1"/>
    </source>
</evidence>
<dbReference type="PANTHER" id="PTHR10632">
    <property type="entry name" value="SULFIDE:QUINONE OXIDOREDUCTASE"/>
    <property type="match status" value="1"/>
</dbReference>
<dbReference type="RefSeq" id="WP_070351526.1">
    <property type="nucleotide sequence ID" value="NZ_CP043474.1"/>
</dbReference>
<dbReference type="InterPro" id="IPR015904">
    <property type="entry name" value="Sulphide_quinone_reductase"/>
</dbReference>
<name>A0A1E8QB83_9MYCO</name>
<comment type="caution">
    <text evidence="2">The sequence shown here is derived from an EMBL/GenBank/DDBJ whole genome shotgun (WGS) entry which is preliminary data.</text>
</comment>
<gene>
    <name evidence="2" type="ORF">BEL07_02435</name>
</gene>
<dbReference type="InterPro" id="IPR036188">
    <property type="entry name" value="FAD/NAD-bd_sf"/>
</dbReference>
<sequence length="400" mass="42939">MSDSARPDRAVDVLVVGGGNGGIAAAARFLRRGVTDVAVLEPQLVHTYRPLLSYVGGGEATMDDAERTQRSVTPRGCTWLTSPAVAVDPAARTVRCADGTVLAYRDLVLAAGLVPDAGALAGIDAALATPAVGSNYVDRAEATWDAVRATPAGGHAVFTVPRPPVSCTGTTLKPLFLAAAHWRRVGRNVDVTLAVDRDGFLDVPAIDDRLRRHLDALDVRVLHRTAVTALHPDDRAITVRDADGAESRLDYDMLHLVPPFRGPEWLEASDLVAPDSHGLVDVDPRTFRHRRHDGIWAVGDCATLDTDPSGGALRKQTAILVDNVLAERSGAGLTEYGGYTVAPITTDAHRLIFGEFERGGRLSSSLPSFVDPLKSRRSTWAFDRYGLPSTYWHLILKGRA</sequence>
<evidence type="ECO:0000313" key="3">
    <source>
        <dbReference type="Proteomes" id="UP000178953"/>
    </source>
</evidence>
<accession>A0A1E8QB83</accession>
<dbReference type="Gene3D" id="3.50.50.60">
    <property type="entry name" value="FAD/NAD(P)-binding domain"/>
    <property type="match status" value="2"/>
</dbReference>
<dbReference type="InterPro" id="IPR023753">
    <property type="entry name" value="FAD/NAD-binding_dom"/>
</dbReference>
<dbReference type="AlphaFoldDB" id="A0A1E8QB83"/>
<dbReference type="OrthoDB" id="9802771at2"/>
<dbReference type="EMBL" id="MCHX01000004">
    <property type="protein sequence ID" value="OFJ55294.1"/>
    <property type="molecule type" value="Genomic_DNA"/>
</dbReference>
<feature type="domain" description="FAD/NAD(P)-binding" evidence="1">
    <location>
        <begin position="179"/>
        <end position="305"/>
    </location>
</feature>
<feature type="domain" description="FAD/NAD(P)-binding" evidence="1">
    <location>
        <begin position="12"/>
        <end position="123"/>
    </location>
</feature>
<dbReference type="PANTHER" id="PTHR10632:SF2">
    <property type="entry name" value="SULFIDE:QUINONE OXIDOREDUCTASE, MITOCHONDRIAL"/>
    <property type="match status" value="1"/>
</dbReference>
<organism evidence="2 3">
    <name type="scientific">Mycolicibacterium grossiae</name>
    <dbReference type="NCBI Taxonomy" id="1552759"/>
    <lineage>
        <taxon>Bacteria</taxon>
        <taxon>Bacillati</taxon>
        <taxon>Actinomycetota</taxon>
        <taxon>Actinomycetes</taxon>
        <taxon>Mycobacteriales</taxon>
        <taxon>Mycobacteriaceae</taxon>
        <taxon>Mycolicibacterium</taxon>
    </lineage>
</organism>
<dbReference type="GO" id="GO:0070221">
    <property type="term" value="P:sulfide oxidation, using sulfide:quinone oxidoreductase"/>
    <property type="evidence" value="ECO:0007669"/>
    <property type="project" value="TreeGrafter"/>
</dbReference>
<keyword evidence="3" id="KW-1185">Reference proteome</keyword>
<evidence type="ECO:0000259" key="1">
    <source>
        <dbReference type="Pfam" id="PF07992"/>
    </source>
</evidence>
<dbReference type="Pfam" id="PF07992">
    <property type="entry name" value="Pyr_redox_2"/>
    <property type="match status" value="2"/>
</dbReference>